<evidence type="ECO:0000313" key="1">
    <source>
        <dbReference type="EMBL" id="UZA02917.1"/>
    </source>
</evidence>
<sequence length="166" mass="18480">MNTFNGYVTPTSSVPMVDNTLNTSIGNYYEYMNPSKLPITNVDNPFSMSVGEWLQNNSTNATADITKTSMGQQIKNGWGDMSLGQKANTIMGTAGTLLSAYNAYKANKLAKEQFNHAKDVHAKNWDAQRKQTNSQLEYRQRRRVEEAQANGRSTTSVGDYMAKYGI</sequence>
<protein>
    <submittedName>
        <fullName evidence="1">Uncharacterized protein</fullName>
    </submittedName>
</protein>
<organism evidence="1 2">
    <name type="scientific">Moraxella bovis</name>
    <dbReference type="NCBI Taxonomy" id="476"/>
    <lineage>
        <taxon>Bacteria</taxon>
        <taxon>Pseudomonadati</taxon>
        <taxon>Pseudomonadota</taxon>
        <taxon>Gammaproteobacteria</taxon>
        <taxon>Moraxellales</taxon>
        <taxon>Moraxellaceae</taxon>
        <taxon>Moraxella</taxon>
    </lineage>
</organism>
<dbReference type="Proteomes" id="UP001163632">
    <property type="component" value="Chromosome"/>
</dbReference>
<keyword evidence="2" id="KW-1185">Reference proteome</keyword>
<name>A0ABY6M5Y2_MORBO</name>
<proteinExistence type="predicted"/>
<evidence type="ECO:0000313" key="2">
    <source>
        <dbReference type="Proteomes" id="UP001163632"/>
    </source>
</evidence>
<reference evidence="1" key="1">
    <citation type="journal article" date="2022" name="BMC Microbiol.">
        <title>Whole genome sequencing of Moraxella bovis strains from North America reveals two genotypes with different genetic determinants.</title>
        <authorList>
            <person name="Wynn E.L."/>
            <person name="Hille M.M."/>
            <person name="Loy J.D."/>
            <person name="Schuller G."/>
            <person name="Kuhn K.L."/>
            <person name="Dickey A.M."/>
            <person name="Bono J.L."/>
            <person name="Clawson M.L."/>
        </authorList>
    </citation>
    <scope>NUCLEOTIDE SEQUENCE</scope>
    <source>
        <strain evidence="1">SAM102599</strain>
    </source>
</reference>
<dbReference type="RefSeq" id="WP_264690335.1">
    <property type="nucleotide sequence ID" value="NZ_CP087773.1"/>
</dbReference>
<gene>
    <name evidence="1" type="ORF">LP092_13430</name>
</gene>
<accession>A0ABY6M5Y2</accession>
<dbReference type="EMBL" id="CP087830">
    <property type="protein sequence ID" value="UZA02917.1"/>
    <property type="molecule type" value="Genomic_DNA"/>
</dbReference>